<dbReference type="OrthoDB" id="274259at2"/>
<sequence>MPVRTTPTLTTAEQLFGMVTDGYRYELVAGELRMMSPAGGRHGRIAIRLAHLLMQHVDANDLGVVYAAETGFRIETDPDTVLAPDAAFVSKARHATIKNEIAYLPLAPDLAVEVLSPSDRFSRVESKAFQWLDAGTNLVLLVDPETQTIHRYPSRKQIEVYQLDETLDCSPAVPEWTLSIKDVFR</sequence>
<dbReference type="CDD" id="cd06260">
    <property type="entry name" value="DUF820-like"/>
    <property type="match status" value="1"/>
</dbReference>
<dbReference type="PANTHER" id="PTHR34107">
    <property type="entry name" value="SLL0198 PROTEIN-RELATED"/>
    <property type="match status" value="1"/>
</dbReference>
<dbReference type="InterPro" id="IPR011335">
    <property type="entry name" value="Restrct_endonuc-II-like"/>
</dbReference>
<evidence type="ECO:0000313" key="2">
    <source>
        <dbReference type="EMBL" id="QDV43215.1"/>
    </source>
</evidence>
<dbReference type="Gene3D" id="3.90.1570.10">
    <property type="entry name" value="tt1808, chain A"/>
    <property type="match status" value="1"/>
</dbReference>
<dbReference type="Pfam" id="PF05685">
    <property type="entry name" value="Uma2"/>
    <property type="match status" value="1"/>
</dbReference>
<dbReference type="EMBL" id="CP037423">
    <property type="protein sequence ID" value="QDV43215.1"/>
    <property type="molecule type" value="Genomic_DNA"/>
</dbReference>
<name>A0A518HQU2_9BACT</name>
<evidence type="ECO:0000259" key="1">
    <source>
        <dbReference type="Pfam" id="PF05685"/>
    </source>
</evidence>
<proteinExistence type="predicted"/>
<dbReference type="InterPro" id="IPR012296">
    <property type="entry name" value="Nuclease_put_TT1808"/>
</dbReference>
<dbReference type="KEGG" id="snep:Enr13x_30700"/>
<evidence type="ECO:0000313" key="3">
    <source>
        <dbReference type="Proteomes" id="UP000319004"/>
    </source>
</evidence>
<keyword evidence="3" id="KW-1185">Reference proteome</keyword>
<protein>
    <recommendedName>
        <fullName evidence="1">Putative restriction endonuclease domain-containing protein</fullName>
    </recommendedName>
</protein>
<organism evidence="2 3">
    <name type="scientific">Stieleria neptunia</name>
    <dbReference type="NCBI Taxonomy" id="2527979"/>
    <lineage>
        <taxon>Bacteria</taxon>
        <taxon>Pseudomonadati</taxon>
        <taxon>Planctomycetota</taxon>
        <taxon>Planctomycetia</taxon>
        <taxon>Pirellulales</taxon>
        <taxon>Pirellulaceae</taxon>
        <taxon>Stieleria</taxon>
    </lineage>
</organism>
<feature type="domain" description="Putative restriction endonuclease" evidence="1">
    <location>
        <begin position="20"/>
        <end position="180"/>
    </location>
</feature>
<dbReference type="PANTHER" id="PTHR34107:SF1">
    <property type="entry name" value="SLL0198 PROTEIN"/>
    <property type="match status" value="1"/>
</dbReference>
<dbReference type="AlphaFoldDB" id="A0A518HQU2"/>
<dbReference type="Proteomes" id="UP000319004">
    <property type="component" value="Chromosome"/>
</dbReference>
<gene>
    <name evidence="2" type="ORF">Enr13x_30700</name>
</gene>
<dbReference type="InterPro" id="IPR008538">
    <property type="entry name" value="Uma2"/>
</dbReference>
<dbReference type="SUPFAM" id="SSF52980">
    <property type="entry name" value="Restriction endonuclease-like"/>
    <property type="match status" value="1"/>
</dbReference>
<reference evidence="2 3" key="1">
    <citation type="submission" date="2019-03" db="EMBL/GenBank/DDBJ databases">
        <title>Deep-cultivation of Planctomycetes and their phenomic and genomic characterization uncovers novel biology.</title>
        <authorList>
            <person name="Wiegand S."/>
            <person name="Jogler M."/>
            <person name="Boedeker C."/>
            <person name="Pinto D."/>
            <person name="Vollmers J."/>
            <person name="Rivas-Marin E."/>
            <person name="Kohn T."/>
            <person name="Peeters S.H."/>
            <person name="Heuer A."/>
            <person name="Rast P."/>
            <person name="Oberbeckmann S."/>
            <person name="Bunk B."/>
            <person name="Jeske O."/>
            <person name="Meyerdierks A."/>
            <person name="Storesund J.E."/>
            <person name="Kallscheuer N."/>
            <person name="Luecker S."/>
            <person name="Lage O.M."/>
            <person name="Pohl T."/>
            <person name="Merkel B.J."/>
            <person name="Hornburger P."/>
            <person name="Mueller R.-W."/>
            <person name="Bruemmer F."/>
            <person name="Labrenz M."/>
            <person name="Spormann A.M."/>
            <person name="Op den Camp H."/>
            <person name="Overmann J."/>
            <person name="Amann R."/>
            <person name="Jetten M.S.M."/>
            <person name="Mascher T."/>
            <person name="Medema M.H."/>
            <person name="Devos D.P."/>
            <person name="Kaster A.-K."/>
            <person name="Ovreas L."/>
            <person name="Rohde M."/>
            <person name="Galperin M.Y."/>
            <person name="Jogler C."/>
        </authorList>
    </citation>
    <scope>NUCLEOTIDE SEQUENCE [LARGE SCALE GENOMIC DNA]</scope>
    <source>
        <strain evidence="2 3">Enr13</strain>
    </source>
</reference>
<accession>A0A518HQU2</accession>